<dbReference type="GO" id="GO:0016853">
    <property type="term" value="F:isomerase activity"/>
    <property type="evidence" value="ECO:0007669"/>
    <property type="project" value="UniProtKB-KW"/>
</dbReference>
<evidence type="ECO:0000313" key="3">
    <source>
        <dbReference type="Proteomes" id="UP000579281"/>
    </source>
</evidence>
<accession>A0A841KXA6</accession>
<protein>
    <submittedName>
        <fullName evidence="2">Mannose-6-phosphate isomerase-like protein (Cupin superfamily)</fullName>
    </submittedName>
</protein>
<dbReference type="SUPFAM" id="SSF51182">
    <property type="entry name" value="RmlC-like cupins"/>
    <property type="match status" value="1"/>
</dbReference>
<organism evidence="2 3">
    <name type="scientific">Anaerosolibacter carboniphilus</name>
    <dbReference type="NCBI Taxonomy" id="1417629"/>
    <lineage>
        <taxon>Bacteria</taxon>
        <taxon>Bacillati</taxon>
        <taxon>Bacillota</taxon>
        <taxon>Clostridia</taxon>
        <taxon>Peptostreptococcales</taxon>
        <taxon>Thermotaleaceae</taxon>
        <taxon>Anaerosolibacter</taxon>
    </lineage>
</organism>
<keyword evidence="3" id="KW-1185">Reference proteome</keyword>
<reference evidence="2 3" key="1">
    <citation type="submission" date="2020-08" db="EMBL/GenBank/DDBJ databases">
        <title>Genomic Encyclopedia of Type Strains, Phase IV (KMG-IV): sequencing the most valuable type-strain genomes for metagenomic binning, comparative biology and taxonomic classification.</title>
        <authorList>
            <person name="Goeker M."/>
        </authorList>
    </citation>
    <scope>NUCLEOTIDE SEQUENCE [LARGE SCALE GENOMIC DNA]</scope>
    <source>
        <strain evidence="2 3">DSM 103526</strain>
    </source>
</reference>
<dbReference type="CDD" id="cd02226">
    <property type="entry name" value="cupin_YdbB-like"/>
    <property type="match status" value="1"/>
</dbReference>
<dbReference type="Gene3D" id="2.60.120.10">
    <property type="entry name" value="Jelly Rolls"/>
    <property type="match status" value="1"/>
</dbReference>
<gene>
    <name evidence="2" type="ORF">HNQ80_004130</name>
</gene>
<feature type="domain" description="Cyclic nucleotide-binding" evidence="1">
    <location>
        <begin position="10"/>
        <end position="81"/>
    </location>
</feature>
<dbReference type="RefSeq" id="WP_184312495.1">
    <property type="nucleotide sequence ID" value="NZ_JACHEN010000031.1"/>
</dbReference>
<dbReference type="PANTHER" id="PTHR36114">
    <property type="entry name" value="16.7 KDA PROTEIN IN WHIE LOCUS"/>
    <property type="match status" value="1"/>
</dbReference>
<dbReference type="PROSITE" id="PS50042">
    <property type="entry name" value="CNMP_BINDING_3"/>
    <property type="match status" value="1"/>
</dbReference>
<evidence type="ECO:0000313" key="2">
    <source>
        <dbReference type="EMBL" id="MBB6217993.1"/>
    </source>
</evidence>
<keyword evidence="2" id="KW-0413">Isomerase</keyword>
<comment type="caution">
    <text evidence="2">The sequence shown here is derived from an EMBL/GenBank/DDBJ whole genome shotgun (WGS) entry which is preliminary data.</text>
</comment>
<proteinExistence type="predicted"/>
<dbReference type="InterPro" id="IPR013096">
    <property type="entry name" value="Cupin_2"/>
</dbReference>
<name>A0A841KXA6_9FIRM</name>
<dbReference type="InterPro" id="IPR014710">
    <property type="entry name" value="RmlC-like_jellyroll"/>
</dbReference>
<dbReference type="InterPro" id="IPR052044">
    <property type="entry name" value="PKS_Associated_Protein"/>
</dbReference>
<dbReference type="InterPro" id="IPR000595">
    <property type="entry name" value="cNMP-bd_dom"/>
</dbReference>
<dbReference type="AlphaFoldDB" id="A0A841KXA6"/>
<dbReference type="Proteomes" id="UP000579281">
    <property type="component" value="Unassembled WGS sequence"/>
</dbReference>
<dbReference type="PANTHER" id="PTHR36114:SF1">
    <property type="entry name" value="16.7 KDA PROTEIN IN WHIE LOCUS"/>
    <property type="match status" value="1"/>
</dbReference>
<dbReference type="EMBL" id="JACHEN010000031">
    <property type="protein sequence ID" value="MBB6217993.1"/>
    <property type="molecule type" value="Genomic_DNA"/>
</dbReference>
<dbReference type="Pfam" id="PF07883">
    <property type="entry name" value="Cupin_2"/>
    <property type="match status" value="1"/>
</dbReference>
<evidence type="ECO:0000259" key="1">
    <source>
        <dbReference type="PROSITE" id="PS50042"/>
    </source>
</evidence>
<dbReference type="InterPro" id="IPR011051">
    <property type="entry name" value="RmlC_Cupin_sf"/>
</dbReference>
<sequence length="122" mass="14463">MYINGNVYRLFETIEGYWAPKIIGEVNDDYIKLAKFKGEFVWHEHENEDEMFYVVRGSFDLHYEDETWLLKEGDIHVVKKGVKHKPVATDECWVMLIERKETKHTGNVKSELTKSIDDQLVK</sequence>